<dbReference type="AlphaFoldDB" id="A0A0L0G8F1"/>
<feature type="compositionally biased region" description="Basic residues" evidence="7">
    <location>
        <begin position="519"/>
        <end position="542"/>
    </location>
</feature>
<keyword evidence="6" id="KW-0539">Nucleus</keyword>
<keyword evidence="10" id="KW-1185">Reference proteome</keyword>
<evidence type="ECO:0000256" key="3">
    <source>
        <dbReference type="ARBA" id="ARBA00022664"/>
    </source>
</evidence>
<dbReference type="GO" id="GO:0006397">
    <property type="term" value="P:mRNA processing"/>
    <property type="evidence" value="ECO:0007669"/>
    <property type="project" value="UniProtKB-KW"/>
</dbReference>
<feature type="compositionally biased region" description="Low complexity" evidence="7">
    <location>
        <begin position="230"/>
        <end position="258"/>
    </location>
</feature>
<evidence type="ECO:0000313" key="10">
    <source>
        <dbReference type="Proteomes" id="UP000054560"/>
    </source>
</evidence>
<feature type="region of interest" description="Disordered" evidence="7">
    <location>
        <begin position="144"/>
        <end position="570"/>
    </location>
</feature>
<accession>A0A0L0G8F1</accession>
<feature type="compositionally biased region" description="Low complexity" evidence="7">
    <location>
        <begin position="438"/>
        <end position="450"/>
    </location>
</feature>
<dbReference type="InterPro" id="IPR051372">
    <property type="entry name" value="CWC21"/>
</dbReference>
<dbReference type="Proteomes" id="UP000054560">
    <property type="component" value="Unassembled WGS sequence"/>
</dbReference>
<name>A0A0L0G8F1_9EUKA</name>
<dbReference type="Gene3D" id="6.10.140.420">
    <property type="match status" value="1"/>
</dbReference>
<organism evidence="9 10">
    <name type="scientific">Sphaeroforma arctica JP610</name>
    <dbReference type="NCBI Taxonomy" id="667725"/>
    <lineage>
        <taxon>Eukaryota</taxon>
        <taxon>Ichthyosporea</taxon>
        <taxon>Ichthyophonida</taxon>
        <taxon>Sphaeroforma</taxon>
    </lineage>
</organism>
<keyword evidence="5" id="KW-0508">mRNA splicing</keyword>
<dbReference type="PANTHER" id="PTHR36562">
    <property type="entry name" value="SERINE/ARGININE REPETITIVE MATRIX 2"/>
    <property type="match status" value="1"/>
</dbReference>
<dbReference type="STRING" id="667725.A0A0L0G8F1"/>
<keyword evidence="3" id="KW-0507">mRNA processing</keyword>
<feature type="compositionally biased region" description="Basic and acidic residues" evidence="7">
    <location>
        <begin position="477"/>
        <end position="494"/>
    </location>
</feature>
<comment type="subcellular location">
    <subcellularLocation>
        <location evidence="1">Nucleus</location>
    </subcellularLocation>
</comment>
<dbReference type="GeneID" id="25903108"/>
<evidence type="ECO:0000313" key="9">
    <source>
        <dbReference type="EMBL" id="KNC85184.1"/>
    </source>
</evidence>
<sequence length="570" mass="64794">MYNGIGLATVRGSGTNGYVQRNFSHVNKKNRNLNEKYNDDLEVAKRGERMVVKQANEEILEHERKRQIESKCLEKQMELEDDGMDDAEIEKVVNELRERLYATTKTASAKLNTHSLAAEQQKRNEKLKGAFAIRDDFVEGSSFDKEAQTVRKEKRHQEWEERQSEKKAKAEEEGRKYRAPRDNGIRGHHDNRMADTDTRDKRDEDKRSSRGREKEAKHKAKSRKKRRKQSVSSSSSSSSSESESGSNSGSDSASSSDGASKKRRSTKVSGRKQKRRSPSRSVSPEVINRKPSADKGERGASRSRSHPQSKEVEVLPTIHPSRMSLVGKAIGAGADTQSKARSRSRSRGCGGRDNAQTAPASAPTKIGTIHPSRMNLVKPILDAKDPVSDRRGRDDADPERTRDRSRGREKERERKREASPKMGDAGFVHPSRRVPVVPKAKSPTRSPSPKRSARGNDRSRSRSRGRRHRERSRSPKHARDTAEVSRRSARDRSRTRSASRSPPPRRRGSRRGERSRSRETRRRRSRSRSRRRSRSRDRRSSRHGREERGRNRRSASSASGRSRSGSRGRR</sequence>
<protein>
    <recommendedName>
        <fullName evidence="8">CWF21 domain-containing protein</fullName>
    </recommendedName>
</protein>
<evidence type="ECO:0000256" key="4">
    <source>
        <dbReference type="ARBA" id="ARBA00022728"/>
    </source>
</evidence>
<dbReference type="Pfam" id="PF08312">
    <property type="entry name" value="cwf21"/>
    <property type="match status" value="1"/>
</dbReference>
<dbReference type="PANTHER" id="PTHR36562:SF5">
    <property type="entry name" value="SERINE_ARGININE REPETITIVE MATRIX 2"/>
    <property type="match status" value="1"/>
</dbReference>
<feature type="compositionally biased region" description="Basic residues" evidence="7">
    <location>
        <begin position="261"/>
        <end position="278"/>
    </location>
</feature>
<feature type="domain" description="CWF21" evidence="8">
    <location>
        <begin position="60"/>
        <end position="105"/>
    </location>
</feature>
<feature type="compositionally biased region" description="Low complexity" evidence="7">
    <location>
        <begin position="554"/>
        <end position="563"/>
    </location>
</feature>
<feature type="compositionally biased region" description="Basic and acidic residues" evidence="7">
    <location>
        <begin position="287"/>
        <end position="300"/>
    </location>
</feature>
<dbReference type="SMART" id="SM01115">
    <property type="entry name" value="cwf21"/>
    <property type="match status" value="1"/>
</dbReference>
<evidence type="ECO:0000256" key="5">
    <source>
        <dbReference type="ARBA" id="ARBA00023187"/>
    </source>
</evidence>
<feature type="compositionally biased region" description="Basic and acidic residues" evidence="7">
    <location>
        <begin position="144"/>
        <end position="216"/>
    </location>
</feature>
<comment type="similarity">
    <text evidence="2">Belongs to the CWC21 family.</text>
</comment>
<proteinExistence type="inferred from homology"/>
<evidence type="ECO:0000256" key="7">
    <source>
        <dbReference type="SAM" id="MobiDB-lite"/>
    </source>
</evidence>
<gene>
    <name evidence="9" type="ORF">SARC_02604</name>
</gene>
<dbReference type="OrthoDB" id="10267305at2759"/>
<feature type="compositionally biased region" description="Basic residues" evidence="7">
    <location>
        <begin position="217"/>
        <end position="229"/>
    </location>
</feature>
<feature type="compositionally biased region" description="Basic residues" evidence="7">
    <location>
        <begin position="495"/>
        <end position="509"/>
    </location>
</feature>
<dbReference type="eggNOG" id="KOG1869">
    <property type="taxonomic scope" value="Eukaryota"/>
</dbReference>
<evidence type="ECO:0000256" key="1">
    <source>
        <dbReference type="ARBA" id="ARBA00004123"/>
    </source>
</evidence>
<evidence type="ECO:0000259" key="8">
    <source>
        <dbReference type="SMART" id="SM01115"/>
    </source>
</evidence>
<dbReference type="EMBL" id="KQ241715">
    <property type="protein sequence ID" value="KNC85184.1"/>
    <property type="molecule type" value="Genomic_DNA"/>
</dbReference>
<reference evidence="9 10" key="1">
    <citation type="submission" date="2011-02" db="EMBL/GenBank/DDBJ databases">
        <title>The Genome Sequence of Sphaeroforma arctica JP610.</title>
        <authorList>
            <consortium name="The Broad Institute Genome Sequencing Platform"/>
            <person name="Russ C."/>
            <person name="Cuomo C."/>
            <person name="Young S.K."/>
            <person name="Zeng Q."/>
            <person name="Gargeya S."/>
            <person name="Alvarado L."/>
            <person name="Berlin A."/>
            <person name="Chapman S.B."/>
            <person name="Chen Z."/>
            <person name="Freedman E."/>
            <person name="Gellesch M."/>
            <person name="Goldberg J."/>
            <person name="Griggs A."/>
            <person name="Gujja S."/>
            <person name="Heilman E."/>
            <person name="Heiman D."/>
            <person name="Howarth C."/>
            <person name="Mehta T."/>
            <person name="Neiman D."/>
            <person name="Pearson M."/>
            <person name="Roberts A."/>
            <person name="Saif S."/>
            <person name="Shea T."/>
            <person name="Shenoy N."/>
            <person name="Sisk P."/>
            <person name="Stolte C."/>
            <person name="Sykes S."/>
            <person name="White J."/>
            <person name="Yandava C."/>
            <person name="Burger G."/>
            <person name="Gray M.W."/>
            <person name="Holland P.W.H."/>
            <person name="King N."/>
            <person name="Lang F.B.F."/>
            <person name="Roger A.J."/>
            <person name="Ruiz-Trillo I."/>
            <person name="Haas B."/>
            <person name="Nusbaum C."/>
            <person name="Birren B."/>
        </authorList>
    </citation>
    <scope>NUCLEOTIDE SEQUENCE [LARGE SCALE GENOMIC DNA]</scope>
    <source>
        <strain evidence="9 10">JP610</strain>
    </source>
</reference>
<dbReference type="GO" id="GO:0008380">
    <property type="term" value="P:RNA splicing"/>
    <property type="evidence" value="ECO:0007669"/>
    <property type="project" value="UniProtKB-KW"/>
</dbReference>
<evidence type="ECO:0000256" key="6">
    <source>
        <dbReference type="ARBA" id="ARBA00023242"/>
    </source>
</evidence>
<dbReference type="GO" id="GO:0005681">
    <property type="term" value="C:spliceosomal complex"/>
    <property type="evidence" value="ECO:0007669"/>
    <property type="project" value="UniProtKB-KW"/>
</dbReference>
<dbReference type="CDD" id="cd21372">
    <property type="entry name" value="cwf21_CWC21-like"/>
    <property type="match status" value="1"/>
</dbReference>
<dbReference type="RefSeq" id="XP_014159086.1">
    <property type="nucleotide sequence ID" value="XM_014303611.1"/>
</dbReference>
<evidence type="ECO:0000256" key="2">
    <source>
        <dbReference type="ARBA" id="ARBA00005954"/>
    </source>
</evidence>
<feature type="compositionally biased region" description="Basic residues" evidence="7">
    <location>
        <begin position="461"/>
        <end position="476"/>
    </location>
</feature>
<keyword evidence="4" id="KW-0747">Spliceosome</keyword>
<dbReference type="InterPro" id="IPR013170">
    <property type="entry name" value="mRNA_splic_Cwf21_dom"/>
</dbReference>
<feature type="compositionally biased region" description="Basic and acidic residues" evidence="7">
    <location>
        <begin position="381"/>
        <end position="419"/>
    </location>
</feature>